<feature type="active site" evidence="9">
    <location>
        <position position="127"/>
    </location>
</feature>
<dbReference type="PANTHER" id="PTHR33695:SF1">
    <property type="entry name" value="LIPOPROTEIN SIGNAL PEPTIDASE"/>
    <property type="match status" value="1"/>
</dbReference>
<keyword evidence="4 9" id="KW-0812">Transmembrane</keyword>
<name>A0A2M7VEK8_9BACT</name>
<dbReference type="Proteomes" id="UP000230405">
    <property type="component" value="Unassembled WGS sequence"/>
</dbReference>
<evidence type="ECO:0000256" key="5">
    <source>
        <dbReference type="ARBA" id="ARBA00022750"/>
    </source>
</evidence>
<evidence type="ECO:0000256" key="3">
    <source>
        <dbReference type="ARBA" id="ARBA00022670"/>
    </source>
</evidence>
<keyword evidence="7 9" id="KW-1133">Transmembrane helix</keyword>
<evidence type="ECO:0000256" key="11">
    <source>
        <dbReference type="RuleBase" id="RU004181"/>
    </source>
</evidence>
<evidence type="ECO:0000313" key="12">
    <source>
        <dbReference type="EMBL" id="PIZ98976.1"/>
    </source>
</evidence>
<keyword evidence="2 9" id="KW-1003">Cell membrane</keyword>
<dbReference type="InterPro" id="IPR001872">
    <property type="entry name" value="Peptidase_A8"/>
</dbReference>
<keyword evidence="3 9" id="KW-0645">Protease</keyword>
<evidence type="ECO:0000256" key="4">
    <source>
        <dbReference type="ARBA" id="ARBA00022692"/>
    </source>
</evidence>
<dbReference type="NCBIfam" id="TIGR00077">
    <property type="entry name" value="lspA"/>
    <property type="match status" value="1"/>
</dbReference>
<organism evidence="12 13">
    <name type="scientific">Candidatus Komeilibacteria bacterium CG_4_10_14_0_2_um_filter_37_10</name>
    <dbReference type="NCBI Taxonomy" id="1974470"/>
    <lineage>
        <taxon>Bacteria</taxon>
        <taxon>Candidatus Komeiliibacteriota</taxon>
    </lineage>
</organism>
<gene>
    <name evidence="9 12" type="primary">lspA</name>
    <name evidence="12" type="ORF">COX77_02865</name>
</gene>
<evidence type="ECO:0000313" key="13">
    <source>
        <dbReference type="Proteomes" id="UP000230405"/>
    </source>
</evidence>
<dbReference type="PROSITE" id="PS00855">
    <property type="entry name" value="SPASE_II"/>
    <property type="match status" value="1"/>
</dbReference>
<dbReference type="GO" id="GO:0005886">
    <property type="term" value="C:plasma membrane"/>
    <property type="evidence" value="ECO:0007669"/>
    <property type="project" value="UniProtKB-SubCell"/>
</dbReference>
<dbReference type="AlphaFoldDB" id="A0A2M7VEK8"/>
<comment type="caution">
    <text evidence="9">Lacks conserved residue(s) required for the propagation of feature annotation.</text>
</comment>
<comment type="pathway">
    <text evidence="9">Protein modification; lipoprotein biosynthesis (signal peptide cleavage).</text>
</comment>
<feature type="transmembrane region" description="Helical" evidence="9">
    <location>
        <begin position="59"/>
        <end position="77"/>
    </location>
</feature>
<dbReference type="EC" id="3.4.23.36" evidence="9"/>
<comment type="similarity">
    <text evidence="1 9 11">Belongs to the peptidase A8 family.</text>
</comment>
<evidence type="ECO:0000256" key="6">
    <source>
        <dbReference type="ARBA" id="ARBA00022801"/>
    </source>
</evidence>
<comment type="catalytic activity">
    <reaction evidence="9 10">
        <text>Release of signal peptides from bacterial membrane prolipoproteins. Hydrolyzes -Xaa-Yaa-Zaa-|-(S,diacylglyceryl)Cys-, in which Xaa is hydrophobic (preferably Leu), and Yaa (Ala or Ser) and Zaa (Gly or Ala) have small, neutral side chains.</text>
        <dbReference type="EC" id="3.4.23.36"/>
    </reaction>
</comment>
<evidence type="ECO:0000256" key="8">
    <source>
        <dbReference type="ARBA" id="ARBA00023136"/>
    </source>
</evidence>
<evidence type="ECO:0000256" key="1">
    <source>
        <dbReference type="ARBA" id="ARBA00006139"/>
    </source>
</evidence>
<evidence type="ECO:0000256" key="10">
    <source>
        <dbReference type="RuleBase" id="RU000594"/>
    </source>
</evidence>
<dbReference type="UniPathway" id="UPA00665"/>
<keyword evidence="6 9" id="KW-0378">Hydrolase</keyword>
<proteinExistence type="inferred from homology"/>
<dbReference type="GO" id="GO:0004190">
    <property type="term" value="F:aspartic-type endopeptidase activity"/>
    <property type="evidence" value="ECO:0007669"/>
    <property type="project" value="UniProtKB-UniRule"/>
</dbReference>
<dbReference type="PANTHER" id="PTHR33695">
    <property type="entry name" value="LIPOPROTEIN SIGNAL PEPTIDASE"/>
    <property type="match status" value="1"/>
</dbReference>
<dbReference type="EMBL" id="PFPO01000053">
    <property type="protein sequence ID" value="PIZ98976.1"/>
    <property type="molecule type" value="Genomic_DNA"/>
</dbReference>
<comment type="subcellular location">
    <subcellularLocation>
        <location evidence="9">Cell membrane</location>
        <topology evidence="9">Multi-pass membrane protein</topology>
    </subcellularLocation>
</comment>
<feature type="active site" evidence="9">
    <location>
        <position position="113"/>
    </location>
</feature>
<keyword evidence="8 9" id="KW-0472">Membrane</keyword>
<accession>A0A2M7VEK8</accession>
<protein>
    <recommendedName>
        <fullName evidence="9">Lipoprotein signal peptidase</fullName>
        <ecNumber evidence="9">3.4.23.36</ecNumber>
    </recommendedName>
    <alternativeName>
        <fullName evidence="9">Prolipoprotein signal peptidase</fullName>
    </alternativeName>
    <alternativeName>
        <fullName evidence="9">Signal peptidase II</fullName>
        <shortName evidence="9">SPase II</shortName>
    </alternativeName>
</protein>
<dbReference type="HAMAP" id="MF_00161">
    <property type="entry name" value="LspA"/>
    <property type="match status" value="1"/>
</dbReference>
<dbReference type="Pfam" id="PF01252">
    <property type="entry name" value="Peptidase_A8"/>
    <property type="match status" value="1"/>
</dbReference>
<sequence>MLTKINITLGVVSLFILDRLGKYLTLLLPEGEFFKWQQIFSWEKNFNDGIAFSIPLPNILSVILSFLIIIVLLDILLVKFQSSQPTTIIALQLIIAGAISNFIDRLIWGQVIDYWLLLFFPIFNLADLLIITGALLLIFSLLRHNKI</sequence>
<reference evidence="13" key="1">
    <citation type="submission" date="2017-09" db="EMBL/GenBank/DDBJ databases">
        <title>Depth-based differentiation of microbial function through sediment-hosted aquifers and enrichment of novel symbionts in the deep terrestrial subsurface.</title>
        <authorList>
            <person name="Probst A.J."/>
            <person name="Ladd B."/>
            <person name="Jarett J.K."/>
            <person name="Geller-Mcgrath D.E."/>
            <person name="Sieber C.M.K."/>
            <person name="Emerson J.B."/>
            <person name="Anantharaman K."/>
            <person name="Thomas B.C."/>
            <person name="Malmstrom R."/>
            <person name="Stieglmeier M."/>
            <person name="Klingl A."/>
            <person name="Woyke T."/>
            <person name="Ryan C.M."/>
            <person name="Banfield J.F."/>
        </authorList>
    </citation>
    <scope>NUCLEOTIDE SEQUENCE [LARGE SCALE GENOMIC DNA]</scope>
</reference>
<comment type="caution">
    <text evidence="12">The sequence shown here is derived from an EMBL/GenBank/DDBJ whole genome shotgun (WGS) entry which is preliminary data.</text>
</comment>
<dbReference type="PRINTS" id="PR00781">
    <property type="entry name" value="LIPOSIGPTASE"/>
</dbReference>
<evidence type="ECO:0000256" key="7">
    <source>
        <dbReference type="ARBA" id="ARBA00022989"/>
    </source>
</evidence>
<keyword evidence="5 9" id="KW-0064">Aspartyl protease</keyword>
<comment type="function">
    <text evidence="9 10">This protein specifically catalyzes the removal of signal peptides from prolipoproteins.</text>
</comment>
<evidence type="ECO:0000256" key="2">
    <source>
        <dbReference type="ARBA" id="ARBA00022475"/>
    </source>
</evidence>
<feature type="transmembrane region" description="Helical" evidence="9">
    <location>
        <begin position="114"/>
        <end position="142"/>
    </location>
</feature>
<evidence type="ECO:0000256" key="9">
    <source>
        <dbReference type="HAMAP-Rule" id="MF_00161"/>
    </source>
</evidence>
<dbReference type="GO" id="GO:0006508">
    <property type="term" value="P:proteolysis"/>
    <property type="evidence" value="ECO:0007669"/>
    <property type="project" value="UniProtKB-KW"/>
</dbReference>
<feature type="transmembrane region" description="Helical" evidence="9">
    <location>
        <begin position="89"/>
        <end position="108"/>
    </location>
</feature>